<gene>
    <name evidence="10" type="ordered locus">Clocel_0473</name>
</gene>
<feature type="domain" description="Methyltransferase" evidence="9">
    <location>
        <begin position="47"/>
        <end position="169"/>
    </location>
</feature>
<dbReference type="OrthoDB" id="9772751at2"/>
<dbReference type="STRING" id="573061.Clocel_0473"/>
<evidence type="ECO:0000256" key="6">
    <source>
        <dbReference type="ARBA" id="ARBA00047941"/>
    </source>
</evidence>
<keyword evidence="11" id="KW-1185">Reference proteome</keyword>
<evidence type="ECO:0000313" key="11">
    <source>
        <dbReference type="Proteomes" id="UP000002730"/>
    </source>
</evidence>
<dbReference type="InterPro" id="IPR026669">
    <property type="entry name" value="Arsenite_MeTrfase-like"/>
</dbReference>
<dbReference type="AlphaFoldDB" id="D9SQI2"/>
<dbReference type="CDD" id="cd02440">
    <property type="entry name" value="AdoMet_MTases"/>
    <property type="match status" value="1"/>
</dbReference>
<dbReference type="Gene3D" id="3.40.50.150">
    <property type="entry name" value="Vaccinia Virus protein VP39"/>
    <property type="match status" value="1"/>
</dbReference>
<comment type="catalytic activity">
    <reaction evidence="7">
        <text>arsenic triglutathione + 2 [thioredoxin]-dithiol + 2 S-adenosyl-L-methionine + H2O = dimethylarsinous acid + 2 [thioredoxin]-disulfide + 3 glutathione + 2 S-adenosyl-L-homocysteine + 2 H(+)</text>
        <dbReference type="Rhea" id="RHEA:69464"/>
        <dbReference type="Rhea" id="RHEA-COMP:10698"/>
        <dbReference type="Rhea" id="RHEA-COMP:10700"/>
        <dbReference type="ChEBI" id="CHEBI:15377"/>
        <dbReference type="ChEBI" id="CHEBI:15378"/>
        <dbReference type="ChEBI" id="CHEBI:23808"/>
        <dbReference type="ChEBI" id="CHEBI:29950"/>
        <dbReference type="ChEBI" id="CHEBI:50058"/>
        <dbReference type="ChEBI" id="CHEBI:57856"/>
        <dbReference type="ChEBI" id="CHEBI:57925"/>
        <dbReference type="ChEBI" id="CHEBI:59789"/>
        <dbReference type="ChEBI" id="CHEBI:183640"/>
        <dbReference type="EC" id="2.1.1.137"/>
    </reaction>
</comment>
<reference evidence="10 11" key="1">
    <citation type="submission" date="2010-08" db="EMBL/GenBank/DDBJ databases">
        <title>Complete sequence of Clostridium cellulovorans 743B.</title>
        <authorList>
            <consortium name="US DOE Joint Genome Institute"/>
            <person name="Lucas S."/>
            <person name="Copeland A."/>
            <person name="Lapidus A."/>
            <person name="Cheng J.-F."/>
            <person name="Bruce D."/>
            <person name="Goodwin L."/>
            <person name="Pitluck S."/>
            <person name="Chertkov O."/>
            <person name="Detter J.C."/>
            <person name="Han C."/>
            <person name="Tapia R."/>
            <person name="Land M."/>
            <person name="Hauser L."/>
            <person name="Chang Y.-J."/>
            <person name="Jeffries C."/>
            <person name="Kyrpides N."/>
            <person name="Ivanova N."/>
            <person name="Mikhailova N."/>
            <person name="Hemme C.L."/>
            <person name="Woyke T."/>
        </authorList>
    </citation>
    <scope>NUCLEOTIDE SEQUENCE [LARGE SCALE GENOMIC DNA]</scope>
    <source>
        <strain evidence="11">ATCC 35296 / DSM 3052 / OCM 3 / 743B</strain>
    </source>
</reference>
<keyword evidence="10" id="KW-0489">Methyltransferase</keyword>
<proteinExistence type="inferred from homology"/>
<dbReference type="EC" id="2.1.1.137" evidence="4"/>
<evidence type="ECO:0000256" key="3">
    <source>
        <dbReference type="ARBA" id="ARBA00034487"/>
    </source>
</evidence>
<dbReference type="PANTHER" id="PTHR43675:SF8">
    <property type="entry name" value="ARSENITE METHYLTRANSFERASE"/>
    <property type="match status" value="1"/>
</dbReference>
<dbReference type="eggNOG" id="COG2226">
    <property type="taxonomic scope" value="Bacteria"/>
</dbReference>
<evidence type="ECO:0000256" key="4">
    <source>
        <dbReference type="ARBA" id="ARBA00034521"/>
    </source>
</evidence>
<evidence type="ECO:0000256" key="2">
    <source>
        <dbReference type="ARBA" id="ARBA00022691"/>
    </source>
</evidence>
<evidence type="ECO:0000259" key="9">
    <source>
        <dbReference type="Pfam" id="PF13847"/>
    </source>
</evidence>
<dbReference type="EMBL" id="CP002160">
    <property type="protein sequence ID" value="ADL50249.1"/>
    <property type="molecule type" value="Genomic_DNA"/>
</dbReference>
<comment type="catalytic activity">
    <reaction evidence="8">
        <text>arsenic triglutathione + 3 [thioredoxin]-dithiol + 3 S-adenosyl-L-methionine = trimethylarsine + 3 [thioredoxin]-disulfide + 3 glutathione + 3 S-adenosyl-L-homocysteine + 3 H(+)</text>
        <dbReference type="Rhea" id="RHEA:69432"/>
        <dbReference type="Rhea" id="RHEA-COMP:10698"/>
        <dbReference type="Rhea" id="RHEA-COMP:10700"/>
        <dbReference type="ChEBI" id="CHEBI:15378"/>
        <dbReference type="ChEBI" id="CHEBI:27130"/>
        <dbReference type="ChEBI" id="CHEBI:29950"/>
        <dbReference type="ChEBI" id="CHEBI:50058"/>
        <dbReference type="ChEBI" id="CHEBI:57856"/>
        <dbReference type="ChEBI" id="CHEBI:57925"/>
        <dbReference type="ChEBI" id="CHEBI:59789"/>
        <dbReference type="ChEBI" id="CHEBI:183640"/>
        <dbReference type="EC" id="2.1.1.137"/>
    </reaction>
</comment>
<organism evidence="10 11">
    <name type="scientific">Clostridium cellulovorans (strain ATCC 35296 / DSM 3052 / OCM 3 / 743B)</name>
    <dbReference type="NCBI Taxonomy" id="573061"/>
    <lineage>
        <taxon>Bacteria</taxon>
        <taxon>Bacillati</taxon>
        <taxon>Bacillota</taxon>
        <taxon>Clostridia</taxon>
        <taxon>Eubacteriales</taxon>
        <taxon>Clostridiaceae</taxon>
        <taxon>Clostridium</taxon>
    </lineage>
</organism>
<dbReference type="KEGG" id="ccb:Clocel_0473"/>
<dbReference type="GO" id="GO:0030791">
    <property type="term" value="F:arsenite methyltransferase activity"/>
    <property type="evidence" value="ECO:0007669"/>
    <property type="project" value="UniProtKB-EC"/>
</dbReference>
<evidence type="ECO:0000256" key="7">
    <source>
        <dbReference type="ARBA" id="ARBA00047943"/>
    </source>
</evidence>
<dbReference type="PANTHER" id="PTHR43675">
    <property type="entry name" value="ARSENITE METHYLTRANSFERASE"/>
    <property type="match status" value="1"/>
</dbReference>
<comment type="similarity">
    <text evidence="3">Belongs to the methyltransferase superfamily. Arsenite methyltransferase family.</text>
</comment>
<evidence type="ECO:0000256" key="8">
    <source>
        <dbReference type="ARBA" id="ARBA00048428"/>
    </source>
</evidence>
<dbReference type="InterPro" id="IPR025714">
    <property type="entry name" value="Methyltranfer_dom"/>
</dbReference>
<dbReference type="Pfam" id="PF13847">
    <property type="entry name" value="Methyltransf_31"/>
    <property type="match status" value="1"/>
</dbReference>
<dbReference type="Proteomes" id="UP000002730">
    <property type="component" value="Chromosome"/>
</dbReference>
<dbReference type="HOGENOM" id="CLU_066423_0_0_9"/>
<keyword evidence="1 10" id="KW-0808">Transferase</keyword>
<name>D9SQI2_CLOC7</name>
<comment type="catalytic activity">
    <reaction evidence="6">
        <text>arsenic triglutathione + [thioredoxin]-dithiol + S-adenosyl-L-methionine + 2 H2O = methylarsonous acid + [thioredoxin]-disulfide + 3 glutathione + S-adenosyl-L-homocysteine + H(+)</text>
        <dbReference type="Rhea" id="RHEA:69460"/>
        <dbReference type="Rhea" id="RHEA-COMP:10698"/>
        <dbReference type="Rhea" id="RHEA-COMP:10700"/>
        <dbReference type="ChEBI" id="CHEBI:15377"/>
        <dbReference type="ChEBI" id="CHEBI:15378"/>
        <dbReference type="ChEBI" id="CHEBI:17826"/>
        <dbReference type="ChEBI" id="CHEBI:29950"/>
        <dbReference type="ChEBI" id="CHEBI:50058"/>
        <dbReference type="ChEBI" id="CHEBI:57856"/>
        <dbReference type="ChEBI" id="CHEBI:57925"/>
        <dbReference type="ChEBI" id="CHEBI:59789"/>
        <dbReference type="ChEBI" id="CHEBI:183640"/>
        <dbReference type="EC" id="2.1.1.137"/>
    </reaction>
</comment>
<dbReference type="InterPro" id="IPR029063">
    <property type="entry name" value="SAM-dependent_MTases_sf"/>
</dbReference>
<sequence length="252" mass="29131">MIHLKRFIPDSDIRNWVGPFQDKDDYFNLGKSQAEEIINWLNIKPVDKILDLGCGCGRIAIHFLDYLNEEGKYIGIDNNKELLSYCSENISAVKENFYFQFLDVYNGAYAKEGKLKVQEIKLPIERSSIDSVILWSVFTHMYIDDINSYLKESNRVLKENGTIIVALNIINDFSKKQMEEGKAVLKMKYSVDDYSCTLDRDTPESGFGHSEDKIKELFWNNNFIIREIKYGSWCCGQIGGEFHDCIIAQKSL</sequence>
<evidence type="ECO:0000256" key="5">
    <source>
        <dbReference type="ARBA" id="ARBA00034545"/>
    </source>
</evidence>
<evidence type="ECO:0000313" key="10">
    <source>
        <dbReference type="EMBL" id="ADL50249.1"/>
    </source>
</evidence>
<evidence type="ECO:0000256" key="1">
    <source>
        <dbReference type="ARBA" id="ARBA00022679"/>
    </source>
</evidence>
<dbReference type="SUPFAM" id="SSF53335">
    <property type="entry name" value="S-adenosyl-L-methionine-dependent methyltransferases"/>
    <property type="match status" value="1"/>
</dbReference>
<dbReference type="RefSeq" id="WP_010074981.1">
    <property type="nucleotide sequence ID" value="NC_014393.1"/>
</dbReference>
<protein>
    <recommendedName>
        <fullName evidence="5">Arsenite methyltransferase</fullName>
        <ecNumber evidence="4">2.1.1.137</ecNumber>
    </recommendedName>
</protein>
<keyword evidence="2" id="KW-0949">S-adenosyl-L-methionine</keyword>
<dbReference type="GO" id="GO:0032259">
    <property type="term" value="P:methylation"/>
    <property type="evidence" value="ECO:0007669"/>
    <property type="project" value="UniProtKB-KW"/>
</dbReference>
<accession>D9SQI2</accession>